<comment type="caution">
    <text evidence="1">The sequence shown here is derived from an EMBL/GenBank/DDBJ whole genome shotgun (WGS) entry which is preliminary data.</text>
</comment>
<reference evidence="1 2" key="1">
    <citation type="journal article" date="2012" name="J. Bacteriol.">
        <title>Genome Sequence of n-Alkane-Degrading Hydrocarboniphaga effusa Strain AP103T (ATCC BAA-332T).</title>
        <authorList>
            <person name="Chang H.K."/>
            <person name="Zylstra G.J."/>
            <person name="Chae J.C."/>
        </authorList>
    </citation>
    <scope>NUCLEOTIDE SEQUENCE [LARGE SCALE GENOMIC DNA]</scope>
    <source>
        <strain evidence="1 2">AP103</strain>
    </source>
</reference>
<dbReference type="AlphaFoldDB" id="I7Z8I1"/>
<proteinExistence type="predicted"/>
<name>I7Z8I1_9GAMM</name>
<sequence length="59" mass="6488">MPIVRVLRRFDGDGPGAHRSGIAEILRCLRLRALAPCLHPKSVSRPFAPDPCIRSRAAL</sequence>
<accession>I7Z8I1</accession>
<gene>
    <name evidence="1" type="ORF">WQQ_43820</name>
</gene>
<keyword evidence="2" id="KW-1185">Reference proteome</keyword>
<evidence type="ECO:0000313" key="1">
    <source>
        <dbReference type="EMBL" id="EIT67947.1"/>
    </source>
</evidence>
<dbReference type="EMBL" id="AKGD01000004">
    <property type="protein sequence ID" value="EIT67947.1"/>
    <property type="molecule type" value="Genomic_DNA"/>
</dbReference>
<protein>
    <submittedName>
        <fullName evidence="1">Uncharacterized protein</fullName>
    </submittedName>
</protein>
<evidence type="ECO:0000313" key="2">
    <source>
        <dbReference type="Proteomes" id="UP000003704"/>
    </source>
</evidence>
<dbReference type="Proteomes" id="UP000003704">
    <property type="component" value="Unassembled WGS sequence"/>
</dbReference>
<organism evidence="1 2">
    <name type="scientific">Hydrocarboniphaga effusa AP103</name>
    <dbReference type="NCBI Taxonomy" id="1172194"/>
    <lineage>
        <taxon>Bacteria</taxon>
        <taxon>Pseudomonadati</taxon>
        <taxon>Pseudomonadota</taxon>
        <taxon>Gammaproteobacteria</taxon>
        <taxon>Nevskiales</taxon>
        <taxon>Nevskiaceae</taxon>
        <taxon>Hydrocarboniphaga</taxon>
    </lineage>
</organism>